<dbReference type="AlphaFoldDB" id="A0A0C3BXT8"/>
<name>A0A0C3BXT8_PILCF</name>
<dbReference type="EMBL" id="KN832971">
    <property type="protein sequence ID" value="KIM91378.1"/>
    <property type="molecule type" value="Genomic_DNA"/>
</dbReference>
<reference evidence="2" key="2">
    <citation type="submission" date="2015-01" db="EMBL/GenBank/DDBJ databases">
        <title>Evolutionary Origins and Diversification of the Mycorrhizal Mutualists.</title>
        <authorList>
            <consortium name="DOE Joint Genome Institute"/>
            <consortium name="Mycorrhizal Genomics Consortium"/>
            <person name="Kohler A."/>
            <person name="Kuo A."/>
            <person name="Nagy L.G."/>
            <person name="Floudas D."/>
            <person name="Copeland A."/>
            <person name="Barry K.W."/>
            <person name="Cichocki N."/>
            <person name="Veneault-Fourrey C."/>
            <person name="LaButti K."/>
            <person name="Lindquist E.A."/>
            <person name="Lipzen A."/>
            <person name="Lundell T."/>
            <person name="Morin E."/>
            <person name="Murat C."/>
            <person name="Riley R."/>
            <person name="Ohm R."/>
            <person name="Sun H."/>
            <person name="Tunlid A."/>
            <person name="Henrissat B."/>
            <person name="Grigoriev I.V."/>
            <person name="Hibbett D.S."/>
            <person name="Martin F."/>
        </authorList>
    </citation>
    <scope>NUCLEOTIDE SEQUENCE [LARGE SCALE GENOMIC DNA]</scope>
    <source>
        <strain evidence="2">F 1598</strain>
    </source>
</reference>
<accession>A0A0C3BXT8</accession>
<keyword evidence="2" id="KW-1185">Reference proteome</keyword>
<gene>
    <name evidence="1" type="ORF">PILCRDRAFT_810652</name>
</gene>
<evidence type="ECO:0000313" key="1">
    <source>
        <dbReference type="EMBL" id="KIM91378.1"/>
    </source>
</evidence>
<proteinExistence type="predicted"/>
<organism evidence="1 2">
    <name type="scientific">Piloderma croceum (strain F 1598)</name>
    <dbReference type="NCBI Taxonomy" id="765440"/>
    <lineage>
        <taxon>Eukaryota</taxon>
        <taxon>Fungi</taxon>
        <taxon>Dikarya</taxon>
        <taxon>Basidiomycota</taxon>
        <taxon>Agaricomycotina</taxon>
        <taxon>Agaricomycetes</taxon>
        <taxon>Agaricomycetidae</taxon>
        <taxon>Atheliales</taxon>
        <taxon>Atheliaceae</taxon>
        <taxon>Piloderma</taxon>
    </lineage>
</organism>
<dbReference type="HOGENOM" id="CLU_1971333_0_0_1"/>
<protein>
    <submittedName>
        <fullName evidence="1">Uncharacterized protein</fullName>
    </submittedName>
</protein>
<sequence>MKHHASILNAAFERLTTYQLAILSALVYANEPFASQSALLEKPTTEPRSAAMAIATEAHARLAKACLSYLLLSDFAEASGPALVPVESLLILFEQYPLFQLCEILYGTYSCTPGPILKLINPQTNRR</sequence>
<reference evidence="1 2" key="1">
    <citation type="submission" date="2014-04" db="EMBL/GenBank/DDBJ databases">
        <authorList>
            <consortium name="DOE Joint Genome Institute"/>
            <person name="Kuo A."/>
            <person name="Tarkka M."/>
            <person name="Buscot F."/>
            <person name="Kohler A."/>
            <person name="Nagy L.G."/>
            <person name="Floudas D."/>
            <person name="Copeland A."/>
            <person name="Barry K.W."/>
            <person name="Cichocki N."/>
            <person name="Veneault-Fourrey C."/>
            <person name="LaButti K."/>
            <person name="Lindquist E.A."/>
            <person name="Lipzen A."/>
            <person name="Lundell T."/>
            <person name="Morin E."/>
            <person name="Murat C."/>
            <person name="Sun H."/>
            <person name="Tunlid A."/>
            <person name="Henrissat B."/>
            <person name="Grigoriev I.V."/>
            <person name="Hibbett D.S."/>
            <person name="Martin F."/>
            <person name="Nordberg H.P."/>
            <person name="Cantor M.N."/>
            <person name="Hua S.X."/>
        </authorList>
    </citation>
    <scope>NUCLEOTIDE SEQUENCE [LARGE SCALE GENOMIC DNA]</scope>
    <source>
        <strain evidence="1 2">F 1598</strain>
    </source>
</reference>
<evidence type="ECO:0000313" key="2">
    <source>
        <dbReference type="Proteomes" id="UP000054166"/>
    </source>
</evidence>
<dbReference type="InParanoid" id="A0A0C3BXT8"/>
<dbReference type="Proteomes" id="UP000054166">
    <property type="component" value="Unassembled WGS sequence"/>
</dbReference>